<dbReference type="InterPro" id="IPR000683">
    <property type="entry name" value="Gfo/Idh/MocA-like_OxRdtase_N"/>
</dbReference>
<evidence type="ECO:0000313" key="3">
    <source>
        <dbReference type="EMBL" id="PNY81533.1"/>
    </source>
</evidence>
<keyword evidence="4" id="KW-1185">Reference proteome</keyword>
<reference evidence="3 4" key="1">
    <citation type="submission" date="2018-01" db="EMBL/GenBank/DDBJ databases">
        <title>Deinococcus koreensis sp. nov., a radiation-resistant bacterium isolated from river water.</title>
        <authorList>
            <person name="Choi A."/>
        </authorList>
    </citation>
    <scope>NUCLEOTIDE SEQUENCE [LARGE SCALE GENOMIC DNA]</scope>
    <source>
        <strain evidence="3 4">SJW1-2</strain>
    </source>
</reference>
<proteinExistence type="predicted"/>
<dbReference type="EMBL" id="PPPD01000001">
    <property type="protein sequence ID" value="PNY81533.1"/>
    <property type="molecule type" value="Genomic_DNA"/>
</dbReference>
<evidence type="ECO:0000259" key="1">
    <source>
        <dbReference type="Pfam" id="PF01408"/>
    </source>
</evidence>
<dbReference type="GO" id="GO:0000166">
    <property type="term" value="F:nucleotide binding"/>
    <property type="evidence" value="ECO:0007669"/>
    <property type="project" value="InterPro"/>
</dbReference>
<dbReference type="Pfam" id="PF01408">
    <property type="entry name" value="GFO_IDH_MocA"/>
    <property type="match status" value="1"/>
</dbReference>
<dbReference type="PANTHER" id="PTHR43249">
    <property type="entry name" value="UDP-N-ACETYL-2-AMINO-2-DEOXY-D-GLUCURONATE OXIDASE"/>
    <property type="match status" value="1"/>
</dbReference>
<sequence length="349" mass="37660">MSAPTPRLLNAAIIGAGGISQRHFEGYKQAGVNVVAIADASEAIRQLREKNWEVRAYASFEELLEREDVQAVSICTPNAFHAPASIAALERGIHVLCEKPLSLDLDACDAMIAAARGGGAVLQTGHHLRSNPLARTARRLIDEGRVGKVTHMRLRQAHDWGGAETVRGVFGSLAASGGGTLLDNGCHMMDLARYFGGDVRSIYARMATLKFEIEVEDTALATLEMESGALASVESAWTATGWEESFHVYGTQGALECSNRLGKARLRFLNREFGFSEWHAADETWYDFATVDNAHVRSVGHFVESIERGAPVVCSGEDGRESVRLVLGAYESARTGLPVPVTLAPVQVG</sequence>
<dbReference type="SUPFAM" id="SSF55347">
    <property type="entry name" value="Glyceraldehyde-3-phosphate dehydrogenase-like, C-terminal domain"/>
    <property type="match status" value="1"/>
</dbReference>
<feature type="domain" description="Gfo/Idh/MocA-like oxidoreductase N-terminal" evidence="1">
    <location>
        <begin position="10"/>
        <end position="126"/>
    </location>
</feature>
<dbReference type="OrthoDB" id="9815825at2"/>
<dbReference type="RefSeq" id="WP_103311976.1">
    <property type="nucleotide sequence ID" value="NZ_PPPD01000001.1"/>
</dbReference>
<dbReference type="Proteomes" id="UP000236379">
    <property type="component" value="Unassembled WGS sequence"/>
</dbReference>
<organism evidence="3 4">
    <name type="scientific">Deinococcus koreensis</name>
    <dbReference type="NCBI Taxonomy" id="2054903"/>
    <lineage>
        <taxon>Bacteria</taxon>
        <taxon>Thermotogati</taxon>
        <taxon>Deinococcota</taxon>
        <taxon>Deinococci</taxon>
        <taxon>Deinococcales</taxon>
        <taxon>Deinococcaceae</taxon>
        <taxon>Deinococcus</taxon>
    </lineage>
</organism>
<dbReference type="SUPFAM" id="SSF51735">
    <property type="entry name" value="NAD(P)-binding Rossmann-fold domains"/>
    <property type="match status" value="1"/>
</dbReference>
<dbReference type="InterPro" id="IPR055170">
    <property type="entry name" value="GFO_IDH_MocA-like_dom"/>
</dbReference>
<dbReference type="InterPro" id="IPR052515">
    <property type="entry name" value="Gfo/Idh/MocA_Oxidoreductase"/>
</dbReference>
<comment type="caution">
    <text evidence="3">The sequence shown here is derived from an EMBL/GenBank/DDBJ whole genome shotgun (WGS) entry which is preliminary data.</text>
</comment>
<evidence type="ECO:0000259" key="2">
    <source>
        <dbReference type="Pfam" id="PF22725"/>
    </source>
</evidence>
<dbReference type="InterPro" id="IPR036291">
    <property type="entry name" value="NAD(P)-bd_dom_sf"/>
</dbReference>
<accession>A0A2K3UYB5</accession>
<evidence type="ECO:0000313" key="4">
    <source>
        <dbReference type="Proteomes" id="UP000236379"/>
    </source>
</evidence>
<dbReference type="Gene3D" id="3.40.50.720">
    <property type="entry name" value="NAD(P)-binding Rossmann-like Domain"/>
    <property type="match status" value="1"/>
</dbReference>
<dbReference type="Gene3D" id="3.30.360.10">
    <property type="entry name" value="Dihydrodipicolinate Reductase, domain 2"/>
    <property type="match status" value="1"/>
</dbReference>
<dbReference type="AlphaFoldDB" id="A0A2K3UYB5"/>
<protein>
    <submittedName>
        <fullName evidence="3">Gfo/Idh/MocA family oxidoreductase</fullName>
    </submittedName>
</protein>
<name>A0A2K3UYB5_9DEIO</name>
<dbReference type="Pfam" id="PF22725">
    <property type="entry name" value="GFO_IDH_MocA_C3"/>
    <property type="match status" value="1"/>
</dbReference>
<feature type="domain" description="GFO/IDH/MocA-like oxidoreductase" evidence="2">
    <location>
        <begin position="135"/>
        <end position="256"/>
    </location>
</feature>
<gene>
    <name evidence="3" type="ORF">CVO96_09210</name>
</gene>
<dbReference type="PANTHER" id="PTHR43249:SF1">
    <property type="entry name" value="D-GLUCOSIDE 3-DEHYDROGENASE"/>
    <property type="match status" value="1"/>
</dbReference>